<dbReference type="eggNOG" id="COG1426">
    <property type="taxonomic scope" value="Bacteria"/>
</dbReference>
<proteinExistence type="predicted"/>
<feature type="region of interest" description="Disordered" evidence="1">
    <location>
        <begin position="137"/>
        <end position="192"/>
    </location>
</feature>
<name>A0A078M058_9STAP</name>
<dbReference type="SUPFAM" id="SSF47413">
    <property type="entry name" value="lambda repressor-like DNA-binding domains"/>
    <property type="match status" value="1"/>
</dbReference>
<evidence type="ECO:0000256" key="1">
    <source>
        <dbReference type="SAM" id="MobiDB-lite"/>
    </source>
</evidence>
<dbReference type="OrthoDB" id="9797543at2"/>
<evidence type="ECO:0000256" key="2">
    <source>
        <dbReference type="SAM" id="Phobius"/>
    </source>
</evidence>
<dbReference type="HOGENOM" id="CLU_955721_0_0_9"/>
<keyword evidence="2" id="KW-0472">Membrane</keyword>
<dbReference type="PANTHER" id="PTHR34475:SF1">
    <property type="entry name" value="CYTOSKELETON PROTEIN RODZ"/>
    <property type="match status" value="1"/>
</dbReference>
<dbReference type="Pfam" id="PF13413">
    <property type="entry name" value="HTH_25"/>
    <property type="match status" value="1"/>
</dbReference>
<gene>
    <name evidence="3" type="ORF">BN1048_00554</name>
</gene>
<sequence length="291" mass="32709">MKLGTYLQNKREKSGVTLKEMEHGSGIKRSVIQIIEAGDLTLLPEPRHTRFLIRKYADFLNLDAEQLLERFEDEIPDTSGGNQKRNQKSNQDFQYLKKVLLGFITMIVVLFAVWLVLLQIGSQGDIFETKRVYETDERVTKSVADNESDDEASNEDEAAEEEQSAEGESEEKAETEEEAAEEAPKQPSAEVNFVNREGNTLNYNITAPEDLTIELSGDETSWVSMTDDLDNSYLYEESDGGSFDIDPDAKIVNLALGNSTTFDISVNGTAIDNSQRGDTVTVYYQFNITRE</sequence>
<evidence type="ECO:0000313" key="4">
    <source>
        <dbReference type="Proteomes" id="UP000044136"/>
    </source>
</evidence>
<dbReference type="GO" id="GO:0003677">
    <property type="term" value="F:DNA binding"/>
    <property type="evidence" value="ECO:0007669"/>
    <property type="project" value="InterPro"/>
</dbReference>
<keyword evidence="4" id="KW-1185">Reference proteome</keyword>
<dbReference type="AlphaFoldDB" id="A0A078M058"/>
<accession>A0A078M058</accession>
<dbReference type="PANTHER" id="PTHR34475">
    <property type="match status" value="1"/>
</dbReference>
<keyword evidence="2" id="KW-1133">Transmembrane helix</keyword>
<dbReference type="EMBL" id="CCSE01000001">
    <property type="protein sequence ID" value="CDZ99605.1"/>
    <property type="molecule type" value="Genomic_DNA"/>
</dbReference>
<feature type="transmembrane region" description="Helical" evidence="2">
    <location>
        <begin position="99"/>
        <end position="121"/>
    </location>
</feature>
<dbReference type="InterPro" id="IPR050400">
    <property type="entry name" value="Bact_Cytoskel_RodZ"/>
</dbReference>
<dbReference type="InterPro" id="IPR010982">
    <property type="entry name" value="Lambda_DNA-bd_dom_sf"/>
</dbReference>
<organism evidence="3 4">
    <name type="scientific">Jeotgalicoccus saudimassiliensis</name>
    <dbReference type="NCBI Taxonomy" id="1461582"/>
    <lineage>
        <taxon>Bacteria</taxon>
        <taxon>Bacillati</taxon>
        <taxon>Bacillota</taxon>
        <taxon>Bacilli</taxon>
        <taxon>Bacillales</taxon>
        <taxon>Staphylococcaceae</taxon>
        <taxon>Jeotgalicoccus</taxon>
    </lineage>
</organism>
<dbReference type="Proteomes" id="UP000044136">
    <property type="component" value="Unassembled WGS sequence"/>
</dbReference>
<dbReference type="STRING" id="1461582.BN1048_00554"/>
<dbReference type="Gene3D" id="1.10.260.40">
    <property type="entry name" value="lambda repressor-like DNA-binding domains"/>
    <property type="match status" value="1"/>
</dbReference>
<evidence type="ECO:0000313" key="3">
    <source>
        <dbReference type="EMBL" id="CDZ99605.1"/>
    </source>
</evidence>
<dbReference type="CDD" id="cd00093">
    <property type="entry name" value="HTH_XRE"/>
    <property type="match status" value="1"/>
</dbReference>
<dbReference type="InterPro" id="IPR001387">
    <property type="entry name" value="Cro/C1-type_HTH"/>
</dbReference>
<feature type="compositionally biased region" description="Acidic residues" evidence="1">
    <location>
        <begin position="146"/>
        <end position="181"/>
    </location>
</feature>
<protein>
    <submittedName>
        <fullName evidence="3">Helix-turn-helix domain protein</fullName>
    </submittedName>
</protein>
<reference evidence="3 4" key="1">
    <citation type="submission" date="2014-07" db="EMBL/GenBank/DDBJ databases">
        <authorList>
            <person name="Urmite Genomes Urmite Genomes"/>
        </authorList>
    </citation>
    <scope>NUCLEOTIDE SEQUENCE [LARGE SCALE GENOMIC DNA]</scope>
    <source>
        <strain evidence="3 4">13MG44_air</strain>
    </source>
</reference>
<keyword evidence="2" id="KW-0812">Transmembrane</keyword>
<dbReference type="RefSeq" id="WP_035808192.1">
    <property type="nucleotide sequence ID" value="NZ_CCSE01000001.1"/>
</dbReference>